<accession>A0ABW0X0N7</accession>
<dbReference type="EMBL" id="JBHSOF010000009">
    <property type="protein sequence ID" value="MFC5663407.1"/>
    <property type="molecule type" value="Genomic_DNA"/>
</dbReference>
<gene>
    <name evidence="2" type="ORF">ACFP3U_10500</name>
</gene>
<proteinExistence type="predicted"/>
<feature type="transmembrane region" description="Helical" evidence="1">
    <location>
        <begin position="67"/>
        <end position="87"/>
    </location>
</feature>
<keyword evidence="3" id="KW-1185">Reference proteome</keyword>
<dbReference type="Proteomes" id="UP001595975">
    <property type="component" value="Unassembled WGS sequence"/>
</dbReference>
<keyword evidence="1" id="KW-0812">Transmembrane</keyword>
<protein>
    <recommendedName>
        <fullName evidence="4">ABC transporter permease</fullName>
    </recommendedName>
</protein>
<feature type="transmembrane region" description="Helical" evidence="1">
    <location>
        <begin position="226"/>
        <end position="247"/>
    </location>
</feature>
<keyword evidence="1" id="KW-0472">Membrane</keyword>
<organism evidence="2 3">
    <name type="scientific">Kitasatospora misakiensis</name>
    <dbReference type="NCBI Taxonomy" id="67330"/>
    <lineage>
        <taxon>Bacteria</taxon>
        <taxon>Bacillati</taxon>
        <taxon>Actinomycetota</taxon>
        <taxon>Actinomycetes</taxon>
        <taxon>Kitasatosporales</taxon>
        <taxon>Streptomycetaceae</taxon>
        <taxon>Kitasatospora</taxon>
    </lineage>
</organism>
<reference evidence="3" key="1">
    <citation type="journal article" date="2019" name="Int. J. Syst. Evol. Microbiol.">
        <title>The Global Catalogue of Microorganisms (GCM) 10K type strain sequencing project: providing services to taxonomists for standard genome sequencing and annotation.</title>
        <authorList>
            <consortium name="The Broad Institute Genomics Platform"/>
            <consortium name="The Broad Institute Genome Sequencing Center for Infectious Disease"/>
            <person name="Wu L."/>
            <person name="Ma J."/>
        </authorList>
    </citation>
    <scope>NUCLEOTIDE SEQUENCE [LARGE SCALE GENOMIC DNA]</scope>
    <source>
        <strain evidence="3">CGMCC 4.1437</strain>
    </source>
</reference>
<comment type="caution">
    <text evidence="2">The sequence shown here is derived from an EMBL/GenBank/DDBJ whole genome shotgun (WGS) entry which is preliminary data.</text>
</comment>
<feature type="transmembrane region" description="Helical" evidence="1">
    <location>
        <begin position="151"/>
        <end position="169"/>
    </location>
</feature>
<keyword evidence="1" id="KW-1133">Transmembrane helix</keyword>
<feature type="transmembrane region" description="Helical" evidence="1">
    <location>
        <begin position="113"/>
        <end position="139"/>
    </location>
</feature>
<evidence type="ECO:0000313" key="3">
    <source>
        <dbReference type="Proteomes" id="UP001595975"/>
    </source>
</evidence>
<sequence>MSTATATPTAEAFSAALRAERVKFTTLRSQWIAPLVAVALTVGITAAVNAAYGQADHSLGEDPAEGLYYGLLFGHVAVAALGVLLIGQEFNTRMIGLSLTAVPRRGRLYGAKLALGGGIGLLLGLVSTTGSALAVAATVGLDLATPGLGRSLLAAVLYHPLLVVLCLGLTTMLRNFSAAIGLITPMVFLGTTVLTAIPGVRELCRFLPDRAGLYAMRTQADPAIPYGHWSGLLIMALWAGAAAYGGLYRLRRQEM</sequence>
<feature type="transmembrane region" description="Helical" evidence="1">
    <location>
        <begin position="31"/>
        <end position="52"/>
    </location>
</feature>
<dbReference type="RefSeq" id="WP_380225062.1">
    <property type="nucleotide sequence ID" value="NZ_JBHSOF010000009.1"/>
</dbReference>
<evidence type="ECO:0000256" key="1">
    <source>
        <dbReference type="SAM" id="Phobius"/>
    </source>
</evidence>
<name>A0ABW0X0N7_9ACTN</name>
<feature type="transmembrane region" description="Helical" evidence="1">
    <location>
        <begin position="176"/>
        <end position="197"/>
    </location>
</feature>
<evidence type="ECO:0000313" key="2">
    <source>
        <dbReference type="EMBL" id="MFC5663407.1"/>
    </source>
</evidence>
<evidence type="ECO:0008006" key="4">
    <source>
        <dbReference type="Google" id="ProtNLM"/>
    </source>
</evidence>